<evidence type="ECO:0000256" key="1">
    <source>
        <dbReference type="ARBA" id="ARBA00006738"/>
    </source>
</evidence>
<dbReference type="InterPro" id="IPR011335">
    <property type="entry name" value="Restrct_endonuc-II-like"/>
</dbReference>
<dbReference type="HAMAP" id="MF_00048">
    <property type="entry name" value="UPF0102"/>
    <property type="match status" value="1"/>
</dbReference>
<evidence type="ECO:0000313" key="3">
    <source>
        <dbReference type="EMBL" id="CDM05582.1"/>
    </source>
</evidence>
<evidence type="ECO:0000256" key="2">
    <source>
        <dbReference type="HAMAP-Rule" id="MF_00048"/>
    </source>
</evidence>
<dbReference type="Proteomes" id="UP000019380">
    <property type="component" value="Unassembled WGS sequence"/>
</dbReference>
<dbReference type="InterPro" id="IPR003509">
    <property type="entry name" value="UPF0102_YraN-like"/>
</dbReference>
<reference evidence="3 4" key="1">
    <citation type="submission" date="2013-12" db="EMBL/GenBank/DDBJ databases">
        <title>Improved hybrid genome assemblies of Bacteroides xylanisolvens SD CC 1b and Bacteroides xylanisolvens SD CC 2a using Illumina and 454 Sequencing.</title>
        <authorList>
            <person name="Ramaraj T."/>
            <person name="Sundararajan A."/>
            <person name="Mudge J."/>
            <person name="Schilkey F.D."/>
            <person name="Delvecchio V."/>
            <person name="Donlon M."/>
            <person name="Ziemer C."/>
        </authorList>
    </citation>
    <scope>NUCLEOTIDE SEQUENCE [LARGE SCALE GENOMIC DNA]</scope>
</reference>
<name>D4VP47_9BACE</name>
<organism evidence="3 4">
    <name type="scientific">Bacteroides xylanisolvens SD CC 1b</name>
    <dbReference type="NCBI Taxonomy" id="702447"/>
    <lineage>
        <taxon>Bacteria</taxon>
        <taxon>Pseudomonadati</taxon>
        <taxon>Bacteroidota</taxon>
        <taxon>Bacteroidia</taxon>
        <taxon>Bacteroidales</taxon>
        <taxon>Bacteroidaceae</taxon>
        <taxon>Bacteroides</taxon>
    </lineage>
</organism>
<dbReference type="GO" id="GO:0003676">
    <property type="term" value="F:nucleic acid binding"/>
    <property type="evidence" value="ECO:0007669"/>
    <property type="project" value="InterPro"/>
</dbReference>
<comment type="similarity">
    <text evidence="1 2">Belongs to the UPF0102 family.</text>
</comment>
<dbReference type="PANTHER" id="PTHR34039">
    <property type="entry name" value="UPF0102 PROTEIN YRAN"/>
    <property type="match status" value="1"/>
</dbReference>
<proteinExistence type="inferred from homology"/>
<protein>
    <recommendedName>
        <fullName evidence="2">UPF0102 protein BN890_31750</fullName>
    </recommendedName>
</protein>
<gene>
    <name evidence="3" type="ORF">BN890_31750</name>
</gene>
<dbReference type="PANTHER" id="PTHR34039:SF1">
    <property type="entry name" value="UPF0102 PROTEIN YRAN"/>
    <property type="match status" value="1"/>
</dbReference>
<sequence>MQKKMAEHNDLGKSGENAAVAYLEQKGYLIRDRNWRRGHFELDIVAAKDNELIVVEVKTRSDTLFAAPEDAVDLPKIKRTVRAADAYIRLFQIDTPVRFDIITVVGNDGNFKVEHIEEAFYPPLY</sequence>
<dbReference type="CDD" id="cd20736">
    <property type="entry name" value="PoNe_Nuclease"/>
    <property type="match status" value="1"/>
</dbReference>
<evidence type="ECO:0000313" key="4">
    <source>
        <dbReference type="Proteomes" id="UP000019380"/>
    </source>
</evidence>
<dbReference type="InterPro" id="IPR011856">
    <property type="entry name" value="tRNA_endonuc-like_dom_sf"/>
</dbReference>
<comment type="caution">
    <text evidence="3">The sequence shown here is derived from an EMBL/GenBank/DDBJ whole genome shotgun (WGS) entry which is preliminary data.</text>
</comment>
<dbReference type="SUPFAM" id="SSF52980">
    <property type="entry name" value="Restriction endonuclease-like"/>
    <property type="match status" value="1"/>
</dbReference>
<accession>D4VP47</accession>
<dbReference type="EMBL" id="CBXG010000038">
    <property type="protein sequence ID" value="CDM05582.1"/>
    <property type="molecule type" value="Genomic_DNA"/>
</dbReference>
<dbReference type="AlphaFoldDB" id="D4VP47"/>
<dbReference type="Pfam" id="PF02021">
    <property type="entry name" value="UPF0102"/>
    <property type="match status" value="1"/>
</dbReference>
<dbReference type="Gene3D" id="3.40.1350.10">
    <property type="match status" value="1"/>
</dbReference>